<dbReference type="HOGENOM" id="CLU_1364511_0_0_10"/>
<evidence type="ECO:0000313" key="2">
    <source>
        <dbReference type="EMBL" id="CCH00079.1"/>
    </source>
</evidence>
<proteinExistence type="predicted"/>
<name>I0K7H6_9BACT</name>
<dbReference type="Proteomes" id="UP000011058">
    <property type="component" value="Chromosome"/>
</dbReference>
<dbReference type="EMBL" id="HE796683">
    <property type="protein sequence ID" value="CCH00079.1"/>
    <property type="molecule type" value="Genomic_DNA"/>
</dbReference>
<organism evidence="2 3">
    <name type="scientific">Fibrella aestuarina BUZ 2</name>
    <dbReference type="NCBI Taxonomy" id="1166018"/>
    <lineage>
        <taxon>Bacteria</taxon>
        <taxon>Pseudomonadati</taxon>
        <taxon>Bacteroidota</taxon>
        <taxon>Cytophagia</taxon>
        <taxon>Cytophagales</taxon>
        <taxon>Spirosomataceae</taxon>
        <taxon>Fibrella</taxon>
    </lineage>
</organism>
<dbReference type="PATRIC" id="fig|1166018.3.peg.3817"/>
<evidence type="ECO:0000313" key="3">
    <source>
        <dbReference type="Proteomes" id="UP000011058"/>
    </source>
</evidence>
<keyword evidence="3" id="KW-1185">Reference proteome</keyword>
<evidence type="ECO:0000256" key="1">
    <source>
        <dbReference type="SAM" id="SignalP"/>
    </source>
</evidence>
<protein>
    <submittedName>
        <fullName evidence="2">Uncharacterized protein</fullName>
    </submittedName>
</protein>
<dbReference type="KEGG" id="fae:FAES_2070"/>
<keyword evidence="1" id="KW-0732">Signal</keyword>
<accession>I0K7H6</accession>
<reference evidence="2 3" key="1">
    <citation type="journal article" date="2012" name="J. Bacteriol.">
        <title>Genome Sequence of Fibrella aestuarina BUZ 2T, a Filamentous Marine Bacterium.</title>
        <authorList>
            <person name="Filippini M."/>
            <person name="Qi W."/>
            <person name="Blom J."/>
            <person name="Goesmann A."/>
            <person name="Smits T.H."/>
            <person name="Bagheri H.C."/>
        </authorList>
    </citation>
    <scope>NUCLEOTIDE SEQUENCE [LARGE SCALE GENOMIC DNA]</scope>
    <source>
        <strain evidence="3">BUZ 2T</strain>
    </source>
</reference>
<feature type="chain" id="PRO_5003630360" evidence="1">
    <location>
        <begin position="20"/>
        <end position="200"/>
    </location>
</feature>
<sequence>MKAIPLLYLAIQLCTTCVAQTILPVDRVSFLLKNTLNYSRMFRAEGPGMAYGFTMGKHATTPCNWPVGSKLYFSEDGTVKGRLITTVTAADEGNTIPTDQSTPAQSATSLPSVTFRLASKSLLPRKFTLISYAPGEPGNSTTGFMLAPKGSRSFTFPVGTKLYLANSEQVDVVMSGKRIDDGKPFWIVKKDDQGKVIHCN</sequence>
<gene>
    <name evidence="2" type="ORF">FAES_2070</name>
</gene>
<dbReference type="eggNOG" id="ENOG50325QW">
    <property type="taxonomic scope" value="Bacteria"/>
</dbReference>
<dbReference type="OrthoDB" id="949206at2"/>
<feature type="signal peptide" evidence="1">
    <location>
        <begin position="1"/>
        <end position="19"/>
    </location>
</feature>
<dbReference type="RefSeq" id="WP_015331178.1">
    <property type="nucleotide sequence ID" value="NC_020054.1"/>
</dbReference>
<dbReference type="STRING" id="1166018.FAES_2070"/>
<dbReference type="AlphaFoldDB" id="I0K7H6"/>